<feature type="domain" description="TonB-dependent transporter Oar-like beta-barrel" evidence="9">
    <location>
        <begin position="252"/>
        <end position="326"/>
    </location>
</feature>
<keyword evidence="2" id="KW-0813">Transport</keyword>
<dbReference type="InterPro" id="IPR037066">
    <property type="entry name" value="Plug_dom_sf"/>
</dbReference>
<keyword evidence="3" id="KW-1134">Transmembrane beta strand</keyword>
<dbReference type="PANTHER" id="PTHR30069">
    <property type="entry name" value="TONB-DEPENDENT OUTER MEMBRANE RECEPTOR"/>
    <property type="match status" value="1"/>
</dbReference>
<dbReference type="InterPro" id="IPR057601">
    <property type="entry name" value="Oar-like_b-barrel"/>
</dbReference>
<keyword evidence="5" id="KW-0472">Membrane</keyword>
<dbReference type="GO" id="GO:0015344">
    <property type="term" value="F:siderophore uptake transmembrane transporter activity"/>
    <property type="evidence" value="ECO:0007669"/>
    <property type="project" value="TreeGrafter"/>
</dbReference>
<feature type="domain" description="TonB-dependent transporter Oar-like beta-barrel" evidence="9">
    <location>
        <begin position="424"/>
        <end position="853"/>
    </location>
</feature>
<keyword evidence="6" id="KW-0998">Cell outer membrane</keyword>
<feature type="chain" id="PRO_5019133185" evidence="7">
    <location>
        <begin position="27"/>
        <end position="948"/>
    </location>
</feature>
<evidence type="ECO:0000259" key="9">
    <source>
        <dbReference type="Pfam" id="PF25183"/>
    </source>
</evidence>
<feature type="signal peptide" evidence="7">
    <location>
        <begin position="1"/>
        <end position="26"/>
    </location>
</feature>
<evidence type="ECO:0000256" key="7">
    <source>
        <dbReference type="SAM" id="SignalP"/>
    </source>
</evidence>
<keyword evidence="10" id="KW-0675">Receptor</keyword>
<dbReference type="OrthoDB" id="9768147at2"/>
<accession>A0A411HJW5</accession>
<dbReference type="Gene3D" id="2.40.170.20">
    <property type="entry name" value="TonB-dependent receptor, beta-barrel domain"/>
    <property type="match status" value="1"/>
</dbReference>
<dbReference type="InterPro" id="IPR039426">
    <property type="entry name" value="TonB-dep_rcpt-like"/>
</dbReference>
<dbReference type="SUPFAM" id="SSF49452">
    <property type="entry name" value="Starch-binding domain-like"/>
    <property type="match status" value="1"/>
</dbReference>
<dbReference type="Proteomes" id="UP000291562">
    <property type="component" value="Chromosome"/>
</dbReference>
<evidence type="ECO:0000256" key="2">
    <source>
        <dbReference type="ARBA" id="ARBA00022448"/>
    </source>
</evidence>
<dbReference type="InterPro" id="IPR013784">
    <property type="entry name" value="Carb-bd-like_fold"/>
</dbReference>
<feature type="domain" description="TonB-dependent transporter Oar-like beta-barrel" evidence="9">
    <location>
        <begin position="881"/>
        <end position="940"/>
    </location>
</feature>
<reference evidence="10 11" key="1">
    <citation type="submission" date="2019-01" db="EMBL/GenBank/DDBJ databases">
        <title>Pseudolysobacter antarctica gen. nov., sp. nov., isolated from Fildes Peninsula, Antarctica.</title>
        <authorList>
            <person name="Wei Z."/>
            <person name="Peng F."/>
        </authorList>
    </citation>
    <scope>NUCLEOTIDE SEQUENCE [LARGE SCALE GENOMIC DNA]</scope>
    <source>
        <strain evidence="10 11">AQ6-296</strain>
    </source>
</reference>
<evidence type="ECO:0000256" key="4">
    <source>
        <dbReference type="ARBA" id="ARBA00022692"/>
    </source>
</evidence>
<dbReference type="Pfam" id="PF07715">
    <property type="entry name" value="Plug"/>
    <property type="match status" value="1"/>
</dbReference>
<dbReference type="PANTHER" id="PTHR30069:SF46">
    <property type="entry name" value="OAR PROTEIN"/>
    <property type="match status" value="1"/>
</dbReference>
<dbReference type="GO" id="GO:0030246">
    <property type="term" value="F:carbohydrate binding"/>
    <property type="evidence" value="ECO:0007669"/>
    <property type="project" value="InterPro"/>
</dbReference>
<evidence type="ECO:0000256" key="5">
    <source>
        <dbReference type="ARBA" id="ARBA00023136"/>
    </source>
</evidence>
<dbReference type="InterPro" id="IPR036942">
    <property type="entry name" value="Beta-barrel_TonB_sf"/>
</dbReference>
<sequence>MKKLLPLKRRLLASLVISAFATFALPAVSWAQNSTATIKGKVSSPNAVGAEVIAKEVNTGFTTKAIVGSDGNYVLANVKPGSYEITASSGGKEIASSVAVAQVGQQVIANLDAANAGKSSTELESVNVTAASLAQADIRNSEVATNVSRQQIENLPQVSRNFLNFAALAPGVQVSRKTDTKSFSSFGQDPNQTNVYIDGANLKNNILQGGLAGQDSTKGNPFSQEAIQEYRVLTQNFKAEYEQAGSSLITAITKSGSNEFHGSVFGDLQTTGMGAQEYFSQKNGNPKPPQHQEQYGATLGGPIITDTLQFFLDYEANKQDGSDTVNISNQQYKDLFAKYNGTFPKPFHEKTFFGKLSWQPNENNNIDLSVSRRKDEDVASFGGNRVYDARENRISEVNDVLLKWQFRGHGFVNDFLIDIGDYKFNPSPANPDLPSIIYDPGIAVIGGSNETQNKQQKTKTIRDDVTFDSFGWHGDHVIKVGAKFAHINENELENFGSTPQYIYNTNNAGTGLDIPERANYSPTGKHAELGNNQVGIFAQDDWDITSRLQLNLGLRWDYETNAYNNSYVTPLDQYAIINYLHLGNDYISTGNNRTGYKGEIQPRVGFSYDVSKDNDQSTTIFGGAGRYYDRTPLDNSIQESFHSQYPYYNFNFSKDGAPGTFKWDPKYLTAAGLQSLISANLASGEIDILNNKTKPPYSDQFSLGAKQVLGDWVGSMTLSRVLSYNQFTWLWNREVTPGGFVLNTLPGSPFGVVLHNGYKKYQASSVLFGLDKPYTKESNWGFGLAYTYTEAKKSGGDAYSLDYVDPSGYPYDNTSEKHHVVLNGTVGLPWDVQFSGIISLGSGFPQTANKGTSTCDYNCANLIGYYYPHKYTFILPSFWAYRSVDLSLSKNWDLSHGMKFQLRLDVKNALNYKNFDGINSGLNDANFGQGSSTLLDPRQVKVGGRFSF</sequence>
<feature type="domain" description="TonB-dependent receptor plug" evidence="8">
    <location>
        <begin position="144"/>
        <end position="243"/>
    </location>
</feature>
<dbReference type="Gene3D" id="2.170.130.10">
    <property type="entry name" value="TonB-dependent receptor, plug domain"/>
    <property type="match status" value="1"/>
</dbReference>
<evidence type="ECO:0000313" key="11">
    <source>
        <dbReference type="Proteomes" id="UP000291562"/>
    </source>
</evidence>
<evidence type="ECO:0000256" key="1">
    <source>
        <dbReference type="ARBA" id="ARBA00004571"/>
    </source>
</evidence>
<dbReference type="GO" id="GO:0044718">
    <property type="term" value="P:siderophore transmembrane transport"/>
    <property type="evidence" value="ECO:0007669"/>
    <property type="project" value="TreeGrafter"/>
</dbReference>
<evidence type="ECO:0000256" key="3">
    <source>
        <dbReference type="ARBA" id="ARBA00022452"/>
    </source>
</evidence>
<dbReference type="KEGG" id="xbc:ELE36_10620"/>
<evidence type="ECO:0000259" key="8">
    <source>
        <dbReference type="Pfam" id="PF07715"/>
    </source>
</evidence>
<dbReference type="Pfam" id="PF25183">
    <property type="entry name" value="OMP_b-brl_4"/>
    <property type="match status" value="3"/>
</dbReference>
<evidence type="ECO:0000256" key="6">
    <source>
        <dbReference type="ARBA" id="ARBA00023237"/>
    </source>
</evidence>
<dbReference type="InterPro" id="IPR012910">
    <property type="entry name" value="Plug_dom"/>
</dbReference>
<dbReference type="Pfam" id="PF13620">
    <property type="entry name" value="CarboxypepD_reg"/>
    <property type="match status" value="1"/>
</dbReference>
<keyword evidence="4" id="KW-0812">Transmembrane</keyword>
<dbReference type="Gene3D" id="2.60.40.1120">
    <property type="entry name" value="Carboxypeptidase-like, regulatory domain"/>
    <property type="match status" value="1"/>
</dbReference>
<dbReference type="RefSeq" id="WP_129833124.1">
    <property type="nucleotide sequence ID" value="NZ_CP035704.1"/>
</dbReference>
<name>A0A411HJW5_9GAMM</name>
<dbReference type="GO" id="GO:0009279">
    <property type="term" value="C:cell outer membrane"/>
    <property type="evidence" value="ECO:0007669"/>
    <property type="project" value="UniProtKB-SubCell"/>
</dbReference>
<protein>
    <submittedName>
        <fullName evidence="10">TonB-dependent receptor</fullName>
    </submittedName>
</protein>
<gene>
    <name evidence="10" type="ORF">ELE36_10620</name>
</gene>
<keyword evidence="11" id="KW-1185">Reference proteome</keyword>
<organism evidence="10 11">
    <name type="scientific">Pseudolysobacter antarcticus</name>
    <dbReference type="NCBI Taxonomy" id="2511995"/>
    <lineage>
        <taxon>Bacteria</taxon>
        <taxon>Pseudomonadati</taxon>
        <taxon>Pseudomonadota</taxon>
        <taxon>Gammaproteobacteria</taxon>
        <taxon>Lysobacterales</taxon>
        <taxon>Rhodanobacteraceae</taxon>
        <taxon>Pseudolysobacter</taxon>
    </lineage>
</organism>
<keyword evidence="7" id="KW-0732">Signal</keyword>
<dbReference type="SUPFAM" id="SSF56935">
    <property type="entry name" value="Porins"/>
    <property type="match status" value="1"/>
</dbReference>
<dbReference type="AlphaFoldDB" id="A0A411HJW5"/>
<evidence type="ECO:0000313" key="10">
    <source>
        <dbReference type="EMBL" id="QBB70771.1"/>
    </source>
</evidence>
<comment type="subcellular location">
    <subcellularLocation>
        <location evidence="1">Cell outer membrane</location>
        <topology evidence="1">Multi-pass membrane protein</topology>
    </subcellularLocation>
</comment>
<proteinExistence type="predicted"/>
<dbReference type="EMBL" id="CP035704">
    <property type="protein sequence ID" value="QBB70771.1"/>
    <property type="molecule type" value="Genomic_DNA"/>
</dbReference>